<protein>
    <submittedName>
        <fullName evidence="2">Uncharacterized protein</fullName>
    </submittedName>
</protein>
<dbReference type="Proteomes" id="UP000593566">
    <property type="component" value="Unassembled WGS sequence"/>
</dbReference>
<name>A0A8H6FL25_9LECA</name>
<sequence>MAPSTPFNYIQRKRALKHASKPTAVAKITSRPYINPQIASPLFSTLPAEIRNHIFYYALLAYPDLARPYSRHSFWNRPGYTHARAIAVALLLTCRRVYLETDLLPVVHNEHVIWGVEKPRIPPGSTNYLLHDRHMKLSQRNVVQFVHLFTQQFWLEDWKNQWLAFTTSWPEGGPRKIRITIRHTDWWYNLLGENSPLALDPKRKGRARVGDWVSDDQPYESGSWGSRFANLKGLKILEMELETIEAKRTELDTIIEKARSWKFPLGDGNALVMDEGSTEKSVWTGSKHAKGINAVTVPAGLQLRQGSTASFSPFRSTPRSDAESEELGPGDTLDYYVVLLTWRAQSNSEYDDVPTAAGTMATPSTTTNTTTATTSTAVAPPTTAAPRGTYNRLNNIPTYYGLPPSLLAQIPNNFLSESDVPMKRDPDQILQVPASDAVHSPMRLNQKPEWD</sequence>
<feature type="compositionally biased region" description="Polar residues" evidence="1">
    <location>
        <begin position="308"/>
        <end position="319"/>
    </location>
</feature>
<feature type="region of interest" description="Disordered" evidence="1">
    <location>
        <begin position="418"/>
        <end position="451"/>
    </location>
</feature>
<reference evidence="2 3" key="1">
    <citation type="journal article" date="2020" name="Genomics">
        <title>Complete, high-quality genomes from long-read metagenomic sequencing of two wolf lichen thalli reveals enigmatic genome architecture.</title>
        <authorList>
            <person name="McKenzie S.K."/>
            <person name="Walston R.F."/>
            <person name="Allen J.L."/>
        </authorList>
    </citation>
    <scope>NUCLEOTIDE SEQUENCE [LARGE SCALE GENOMIC DNA]</scope>
    <source>
        <strain evidence="2">WasteWater1</strain>
    </source>
</reference>
<proteinExistence type="predicted"/>
<comment type="caution">
    <text evidence="2">The sequence shown here is derived from an EMBL/GenBank/DDBJ whole genome shotgun (WGS) entry which is preliminary data.</text>
</comment>
<evidence type="ECO:0000256" key="1">
    <source>
        <dbReference type="SAM" id="MobiDB-lite"/>
    </source>
</evidence>
<evidence type="ECO:0000313" key="3">
    <source>
        <dbReference type="Proteomes" id="UP000593566"/>
    </source>
</evidence>
<gene>
    <name evidence="2" type="ORF">HO133_004859</name>
</gene>
<keyword evidence="3" id="KW-1185">Reference proteome</keyword>
<organism evidence="2 3">
    <name type="scientific">Letharia lupina</name>
    <dbReference type="NCBI Taxonomy" id="560253"/>
    <lineage>
        <taxon>Eukaryota</taxon>
        <taxon>Fungi</taxon>
        <taxon>Dikarya</taxon>
        <taxon>Ascomycota</taxon>
        <taxon>Pezizomycotina</taxon>
        <taxon>Lecanoromycetes</taxon>
        <taxon>OSLEUM clade</taxon>
        <taxon>Lecanoromycetidae</taxon>
        <taxon>Lecanorales</taxon>
        <taxon>Lecanorineae</taxon>
        <taxon>Parmeliaceae</taxon>
        <taxon>Letharia</taxon>
    </lineage>
</organism>
<dbReference type="AlphaFoldDB" id="A0A8H6FL25"/>
<feature type="region of interest" description="Disordered" evidence="1">
    <location>
        <begin position="353"/>
        <end position="389"/>
    </location>
</feature>
<dbReference type="EMBL" id="JACCJB010000002">
    <property type="protein sequence ID" value="KAF6230515.1"/>
    <property type="molecule type" value="Genomic_DNA"/>
</dbReference>
<feature type="region of interest" description="Disordered" evidence="1">
    <location>
        <begin position="308"/>
        <end position="328"/>
    </location>
</feature>
<accession>A0A8H6FL25</accession>
<dbReference type="RefSeq" id="XP_037157772.1">
    <property type="nucleotide sequence ID" value="XM_037295771.1"/>
</dbReference>
<dbReference type="GeneID" id="59333265"/>
<feature type="compositionally biased region" description="Low complexity" evidence="1">
    <location>
        <begin position="354"/>
        <end position="386"/>
    </location>
</feature>
<evidence type="ECO:0000313" key="2">
    <source>
        <dbReference type="EMBL" id="KAF6230515.1"/>
    </source>
</evidence>